<evidence type="ECO:0000256" key="2">
    <source>
        <dbReference type="ARBA" id="ARBA00022692"/>
    </source>
</evidence>
<keyword evidence="4 5" id="KW-0472">Membrane</keyword>
<protein>
    <recommendedName>
        <fullName evidence="8">DUF2585 family protein</fullName>
    </recommendedName>
</protein>
<organism evidence="6 7">
    <name type="scientific">Rubripirellula reticaptiva</name>
    <dbReference type="NCBI Taxonomy" id="2528013"/>
    <lineage>
        <taxon>Bacteria</taxon>
        <taxon>Pseudomonadati</taxon>
        <taxon>Planctomycetota</taxon>
        <taxon>Planctomycetia</taxon>
        <taxon>Pirellulales</taxon>
        <taxon>Pirellulaceae</taxon>
        <taxon>Rubripirellula</taxon>
    </lineage>
</organism>
<keyword evidence="7" id="KW-1185">Reference proteome</keyword>
<evidence type="ECO:0000313" key="7">
    <source>
        <dbReference type="Proteomes" id="UP000317977"/>
    </source>
</evidence>
<accession>A0A5C6EMM3</accession>
<dbReference type="AlphaFoldDB" id="A0A5C6EMM3"/>
<reference evidence="6 7" key="1">
    <citation type="submission" date="2019-02" db="EMBL/GenBank/DDBJ databases">
        <title>Deep-cultivation of Planctomycetes and their phenomic and genomic characterization uncovers novel biology.</title>
        <authorList>
            <person name="Wiegand S."/>
            <person name="Jogler M."/>
            <person name="Boedeker C."/>
            <person name="Pinto D."/>
            <person name="Vollmers J."/>
            <person name="Rivas-Marin E."/>
            <person name="Kohn T."/>
            <person name="Peeters S.H."/>
            <person name="Heuer A."/>
            <person name="Rast P."/>
            <person name="Oberbeckmann S."/>
            <person name="Bunk B."/>
            <person name="Jeske O."/>
            <person name="Meyerdierks A."/>
            <person name="Storesund J.E."/>
            <person name="Kallscheuer N."/>
            <person name="Luecker S."/>
            <person name="Lage O.M."/>
            <person name="Pohl T."/>
            <person name="Merkel B.J."/>
            <person name="Hornburger P."/>
            <person name="Mueller R.-W."/>
            <person name="Bruemmer F."/>
            <person name="Labrenz M."/>
            <person name="Spormann A.M."/>
            <person name="Op Den Camp H."/>
            <person name="Overmann J."/>
            <person name="Amann R."/>
            <person name="Jetten M.S.M."/>
            <person name="Mascher T."/>
            <person name="Medema M.H."/>
            <person name="Devos D.P."/>
            <person name="Kaster A.-K."/>
            <person name="Ovreas L."/>
            <person name="Rohde M."/>
            <person name="Galperin M.Y."/>
            <person name="Jogler C."/>
        </authorList>
    </citation>
    <scope>NUCLEOTIDE SEQUENCE [LARGE SCALE GENOMIC DNA]</scope>
    <source>
        <strain evidence="6 7">Poly59</strain>
    </source>
</reference>
<feature type="transmembrane region" description="Helical" evidence="5">
    <location>
        <begin position="64"/>
        <end position="82"/>
    </location>
</feature>
<keyword evidence="1" id="KW-1003">Cell membrane</keyword>
<keyword evidence="3 5" id="KW-1133">Transmembrane helix</keyword>
<dbReference type="RefSeq" id="WP_146535869.1">
    <property type="nucleotide sequence ID" value="NZ_SJPX01000004.1"/>
</dbReference>
<sequence length="194" mass="21873">MKSPQSLHQSLPLRSFASVAIVVALMVVILRSMGRTWWCACGSPIPWAWDIWSSHASQHLIDPYFFTHVLHGVIFFAVLTRIKRIPASARWTIATVIEAGWEILENSSMIINRYREATFSLDYYGDSIGNSLFDVVACLLGYGIASRVRPIRALLFFMFVEVVMLIAIRDCLLLNVIMLISPIEAIKTWQIAGA</sequence>
<dbReference type="GO" id="GO:0005886">
    <property type="term" value="C:plasma membrane"/>
    <property type="evidence" value="ECO:0007669"/>
    <property type="project" value="InterPro"/>
</dbReference>
<dbReference type="OrthoDB" id="9811954at2"/>
<dbReference type="InterPro" id="IPR019691">
    <property type="entry name" value="DUF2585"/>
</dbReference>
<gene>
    <name evidence="6" type="ORF">Poly59_42720</name>
</gene>
<evidence type="ECO:0000313" key="6">
    <source>
        <dbReference type="EMBL" id="TWU49650.1"/>
    </source>
</evidence>
<dbReference type="Proteomes" id="UP000317977">
    <property type="component" value="Unassembled WGS sequence"/>
</dbReference>
<dbReference type="Pfam" id="PF10755">
    <property type="entry name" value="DUF2585"/>
    <property type="match status" value="1"/>
</dbReference>
<evidence type="ECO:0008006" key="8">
    <source>
        <dbReference type="Google" id="ProtNLM"/>
    </source>
</evidence>
<evidence type="ECO:0000256" key="3">
    <source>
        <dbReference type="ARBA" id="ARBA00022989"/>
    </source>
</evidence>
<proteinExistence type="predicted"/>
<evidence type="ECO:0000256" key="1">
    <source>
        <dbReference type="ARBA" id="ARBA00022475"/>
    </source>
</evidence>
<evidence type="ECO:0000256" key="5">
    <source>
        <dbReference type="SAM" id="Phobius"/>
    </source>
</evidence>
<evidence type="ECO:0000256" key="4">
    <source>
        <dbReference type="ARBA" id="ARBA00023136"/>
    </source>
</evidence>
<keyword evidence="2 5" id="KW-0812">Transmembrane</keyword>
<feature type="transmembrane region" description="Helical" evidence="5">
    <location>
        <begin position="12"/>
        <end position="30"/>
    </location>
</feature>
<feature type="transmembrane region" description="Helical" evidence="5">
    <location>
        <begin position="154"/>
        <end position="180"/>
    </location>
</feature>
<comment type="caution">
    <text evidence="6">The sequence shown here is derived from an EMBL/GenBank/DDBJ whole genome shotgun (WGS) entry which is preliminary data.</text>
</comment>
<dbReference type="EMBL" id="SJPX01000004">
    <property type="protein sequence ID" value="TWU49650.1"/>
    <property type="molecule type" value="Genomic_DNA"/>
</dbReference>
<name>A0A5C6EMM3_9BACT</name>